<keyword evidence="3" id="KW-0269">Exonuclease</keyword>
<dbReference type="InterPro" id="IPR004843">
    <property type="entry name" value="Calcineurin-like_PHP"/>
</dbReference>
<reference evidence="3 4" key="1">
    <citation type="submission" date="2020-08" db="EMBL/GenBank/DDBJ databases">
        <title>Genome public.</title>
        <authorList>
            <person name="Liu C."/>
            <person name="Sun Q."/>
        </authorList>
    </citation>
    <scope>NUCLEOTIDE SEQUENCE [LARGE SCALE GENOMIC DNA]</scope>
    <source>
        <strain evidence="3 4">BX4</strain>
    </source>
</reference>
<protein>
    <submittedName>
        <fullName evidence="3">Exonuclease SbcCD subunit D</fullName>
    </submittedName>
</protein>
<keyword evidence="4" id="KW-1185">Reference proteome</keyword>
<gene>
    <name evidence="3" type="ORF">H8S00_13015</name>
</gene>
<evidence type="ECO:0000313" key="4">
    <source>
        <dbReference type="Proteomes" id="UP000597877"/>
    </source>
</evidence>
<keyword evidence="1" id="KW-0378">Hydrolase</keyword>
<evidence type="ECO:0000259" key="2">
    <source>
        <dbReference type="Pfam" id="PF00149"/>
    </source>
</evidence>
<sequence>MRFIHTGDIHLGAMPESRKEWAKNRGDEIWQTFERLIKKIKAQPVDMLIIAGDLFHRQPLLRELKEVDYLFSTIPETKVVLCAGNHDAIKKGSFYDGFKWSDNVIFLGSENVQKVEISELNACVYGLSYHQTEITDGMYDHIIVDRPDMINILVAHGGDEKHIPINKKRVAMSGFDYVAMGHIHKPFMDEKYKMAYCGSLEPIDVNDTGERGYIYGEVDKKGLEFEFVPFSKRQYVDLDFTVTPNATNMEIRHRLSDIFNERGKDNMYRVTFNGYRDPEFEISIKDVMDCGNIVTVIDETIPDFDFEEMYADNKDNILGMFIGQYLDKEPLNPLQQKALYYGTKALSQAMEGKV</sequence>
<dbReference type="InterPro" id="IPR050535">
    <property type="entry name" value="DNA_Repair-Maintenance_Comp"/>
</dbReference>
<organism evidence="3 4">
    <name type="scientific">Eubacterium segne</name>
    <dbReference type="NCBI Taxonomy" id="2763045"/>
    <lineage>
        <taxon>Bacteria</taxon>
        <taxon>Bacillati</taxon>
        <taxon>Bacillota</taxon>
        <taxon>Clostridia</taxon>
        <taxon>Eubacteriales</taxon>
        <taxon>Eubacteriaceae</taxon>
        <taxon>Eubacterium</taxon>
    </lineage>
</organism>
<evidence type="ECO:0000256" key="1">
    <source>
        <dbReference type="ARBA" id="ARBA00022801"/>
    </source>
</evidence>
<dbReference type="Pfam" id="PF00149">
    <property type="entry name" value="Metallophos"/>
    <property type="match status" value="1"/>
</dbReference>
<dbReference type="RefSeq" id="WP_186840697.1">
    <property type="nucleotide sequence ID" value="NZ_JACOOZ010000011.1"/>
</dbReference>
<proteinExistence type="predicted"/>
<dbReference type="PANTHER" id="PTHR30337">
    <property type="entry name" value="COMPONENT OF ATP-DEPENDENT DSDNA EXONUCLEASE"/>
    <property type="match status" value="1"/>
</dbReference>
<feature type="domain" description="Calcineurin-like phosphoesterase" evidence="2">
    <location>
        <begin position="1"/>
        <end position="186"/>
    </location>
</feature>
<comment type="caution">
    <text evidence="3">The sequence shown here is derived from an EMBL/GenBank/DDBJ whole genome shotgun (WGS) entry which is preliminary data.</text>
</comment>
<accession>A0ABR7F5J6</accession>
<dbReference type="InterPro" id="IPR041796">
    <property type="entry name" value="Mre11_N"/>
</dbReference>
<name>A0ABR7F5J6_9FIRM</name>
<evidence type="ECO:0000313" key="3">
    <source>
        <dbReference type="EMBL" id="MBC5668889.1"/>
    </source>
</evidence>
<dbReference type="GO" id="GO:0004527">
    <property type="term" value="F:exonuclease activity"/>
    <property type="evidence" value="ECO:0007669"/>
    <property type="project" value="UniProtKB-KW"/>
</dbReference>
<dbReference type="SUPFAM" id="SSF56300">
    <property type="entry name" value="Metallo-dependent phosphatases"/>
    <property type="match status" value="1"/>
</dbReference>
<dbReference type="Proteomes" id="UP000597877">
    <property type="component" value="Unassembled WGS sequence"/>
</dbReference>
<dbReference type="CDD" id="cd00840">
    <property type="entry name" value="MPP_Mre11_N"/>
    <property type="match status" value="1"/>
</dbReference>
<keyword evidence="3" id="KW-0540">Nuclease</keyword>
<dbReference type="EMBL" id="JACOOZ010000011">
    <property type="protein sequence ID" value="MBC5668889.1"/>
    <property type="molecule type" value="Genomic_DNA"/>
</dbReference>
<dbReference type="Gene3D" id="3.60.21.10">
    <property type="match status" value="1"/>
</dbReference>
<dbReference type="InterPro" id="IPR029052">
    <property type="entry name" value="Metallo-depent_PP-like"/>
</dbReference>